<feature type="transmembrane region" description="Helical" evidence="2">
    <location>
        <begin position="332"/>
        <end position="353"/>
    </location>
</feature>
<proteinExistence type="predicted"/>
<feature type="region of interest" description="Disordered" evidence="1">
    <location>
        <begin position="775"/>
        <end position="804"/>
    </location>
</feature>
<gene>
    <name evidence="4" type="ORF">EHO60_11215</name>
</gene>
<dbReference type="NCBIfam" id="TIGR00277">
    <property type="entry name" value="HDIG"/>
    <property type="match status" value="1"/>
</dbReference>
<dbReference type="PANTHER" id="PTHR36442">
    <property type="entry name" value="CYCLIC-DI-AMP PHOSPHODIESTERASE PGPH"/>
    <property type="match status" value="1"/>
</dbReference>
<reference evidence="4" key="1">
    <citation type="journal article" date="2019" name="PLoS Negl. Trop. Dis.">
        <title>Revisiting the worldwide diversity of Leptospira species in the environment.</title>
        <authorList>
            <person name="Vincent A.T."/>
            <person name="Schiettekatte O."/>
            <person name="Bourhy P."/>
            <person name="Veyrier F.J."/>
            <person name="Picardeau M."/>
        </authorList>
    </citation>
    <scope>NUCLEOTIDE SEQUENCE [LARGE SCALE GENOMIC DNA]</scope>
    <source>
        <strain evidence="4">SSW15</strain>
    </source>
</reference>
<evidence type="ECO:0000256" key="1">
    <source>
        <dbReference type="SAM" id="MobiDB-lite"/>
    </source>
</evidence>
<feature type="transmembrane region" description="Helical" evidence="2">
    <location>
        <begin position="515"/>
        <end position="540"/>
    </location>
</feature>
<dbReference type="Pfam" id="PF07698">
    <property type="entry name" value="7TM-7TMR_HD"/>
    <property type="match status" value="1"/>
</dbReference>
<dbReference type="InterPro" id="IPR011624">
    <property type="entry name" value="Metal-dep_PHydrolase_7TM_extra"/>
</dbReference>
<comment type="caution">
    <text evidence="4">The sequence shown here is derived from an EMBL/GenBank/DDBJ whole genome shotgun (WGS) entry which is preliminary data.</text>
</comment>
<keyword evidence="5" id="KW-1185">Reference proteome</keyword>
<keyword evidence="2" id="KW-1133">Transmembrane helix</keyword>
<protein>
    <submittedName>
        <fullName evidence="4">HDIG domain-containing protein</fullName>
    </submittedName>
</protein>
<organism evidence="4 5">
    <name type="scientific">Leptospira fletcheri</name>
    <dbReference type="NCBI Taxonomy" id="2484981"/>
    <lineage>
        <taxon>Bacteria</taxon>
        <taxon>Pseudomonadati</taxon>
        <taxon>Spirochaetota</taxon>
        <taxon>Spirochaetia</taxon>
        <taxon>Leptospirales</taxon>
        <taxon>Leptospiraceae</taxon>
        <taxon>Leptospira</taxon>
    </lineage>
</organism>
<keyword evidence="2" id="KW-0812">Transmembrane</keyword>
<dbReference type="InterPro" id="IPR006674">
    <property type="entry name" value="HD_domain"/>
</dbReference>
<dbReference type="CDD" id="cd00077">
    <property type="entry name" value="HDc"/>
    <property type="match status" value="1"/>
</dbReference>
<evidence type="ECO:0000256" key="2">
    <source>
        <dbReference type="SAM" id="Phobius"/>
    </source>
</evidence>
<dbReference type="Pfam" id="PF01966">
    <property type="entry name" value="HD"/>
    <property type="match status" value="1"/>
</dbReference>
<dbReference type="Gene3D" id="1.10.3210.10">
    <property type="entry name" value="Hypothetical protein af1432"/>
    <property type="match status" value="1"/>
</dbReference>
<name>A0A4R9GEL0_9LEPT</name>
<dbReference type="EMBL" id="RQET01000008">
    <property type="protein sequence ID" value="TGK09925.1"/>
    <property type="molecule type" value="Genomic_DNA"/>
</dbReference>
<feature type="compositionally biased region" description="Basic and acidic residues" evidence="1">
    <location>
        <begin position="780"/>
        <end position="793"/>
    </location>
</feature>
<dbReference type="RefSeq" id="WP_135768288.1">
    <property type="nucleotide sequence ID" value="NZ_RQET01000008.1"/>
</dbReference>
<dbReference type="InterPro" id="IPR003607">
    <property type="entry name" value="HD/PDEase_dom"/>
</dbReference>
<dbReference type="InterPro" id="IPR011621">
    <property type="entry name" value="Metal-dep_PHydrolase_7TM_intra"/>
</dbReference>
<dbReference type="Pfam" id="PF07697">
    <property type="entry name" value="7TMR-HDED"/>
    <property type="match status" value="1"/>
</dbReference>
<feature type="domain" description="HD/PDEase" evidence="3">
    <location>
        <begin position="566"/>
        <end position="728"/>
    </location>
</feature>
<dbReference type="OrthoDB" id="9806952at2"/>
<dbReference type="SUPFAM" id="SSF109604">
    <property type="entry name" value="HD-domain/PDEase-like"/>
    <property type="match status" value="1"/>
</dbReference>
<dbReference type="SMART" id="SM00471">
    <property type="entry name" value="HDc"/>
    <property type="match status" value="1"/>
</dbReference>
<dbReference type="InterPro" id="IPR052722">
    <property type="entry name" value="PgpH_phosphodiesterase"/>
</dbReference>
<keyword evidence="2" id="KW-0472">Membrane</keyword>
<evidence type="ECO:0000313" key="4">
    <source>
        <dbReference type="EMBL" id="TGK09925.1"/>
    </source>
</evidence>
<feature type="transmembrane region" description="Helical" evidence="2">
    <location>
        <begin position="31"/>
        <end position="52"/>
    </location>
</feature>
<dbReference type="PANTHER" id="PTHR36442:SF1">
    <property type="entry name" value="CYCLIC-DI-AMP PHOSPHODIESTERASE PGPH"/>
    <property type="match status" value="1"/>
</dbReference>
<dbReference type="Proteomes" id="UP000298458">
    <property type="component" value="Unassembled WGS sequence"/>
</dbReference>
<accession>A0A4R9GEL0</accession>
<dbReference type="AlphaFoldDB" id="A0A4R9GEL0"/>
<evidence type="ECO:0000259" key="3">
    <source>
        <dbReference type="SMART" id="SM00471"/>
    </source>
</evidence>
<evidence type="ECO:0000313" key="5">
    <source>
        <dbReference type="Proteomes" id="UP000298458"/>
    </source>
</evidence>
<feature type="transmembrane region" description="Helical" evidence="2">
    <location>
        <begin position="365"/>
        <end position="385"/>
    </location>
</feature>
<feature type="transmembrane region" description="Helical" evidence="2">
    <location>
        <begin position="397"/>
        <end position="415"/>
    </location>
</feature>
<sequence length="804" mass="91114">MVPFSSTLENGMAWITDTLTKIRPISFVRKFQVTLTVITLLVVTWMLAMPFFGQDKIDLSPDGPYSEGKTAMDKVVSTKEILYEDEEKTKAKRLKAFQSAPNFFDRDFAVLTETIRPAIQEDMENYRIFKPAEGKGAQEILNVVPRWKNRSKEELETLLKVPSKTRVRDLVLQYSNLVFSNFCVLRDAPPEYSSVRTVEARVRNSGNSGTSSNKEQVSSLEGNRVIPRTYLYRDDATVTALNGLASEKLQAIDPILLGVIQRLSLTYIYSNPACVFNAQETDAQKKFAMDRTEPVNSRINAGEIIVRAGEIITPDIYRKLSVVNKYATRANIASILSILLIQSIFVIIVYAFLKKYNPKRLNDVSSNVIVFTLIWSLVLWAYVASKAFYNFENSYDSVFYFALVVPVGMVCLILSMVYDEQLSIAIGFFLSFFIFAASRYNPTSFILAFVMTVVTATYGRKMRKRIDFIKAGFYMALVQMLISSSGYLFDSRNYWVAVPSGSYLRDLWESNIFKLYLLCLVNGFVCSTLTQLLLPIYEYVFNIPTRFKLMELADTGHPLLQDLLTKAPSTYTHTFLVAAMSERAAQNLELDWLLTRVGVYFHDIGKIPNAGFFVENQHLIPKKENIDKNNPALAAKIVIDHVLDGIEMAKRARLPREVIDFIPEHHGTSTMAFFYHKALSELSPSQKKKLRKEDFQYPGPKPQRKETAIVMIADSLEAASRSLEEVTPESLENLITKIVNSKLAENQLDECGLTLGDLEVVKSSFKEVLLSSLHSRPKYPKPEETKALEEKNRNAILRGGRKAS</sequence>
<dbReference type="InterPro" id="IPR006675">
    <property type="entry name" value="HDIG_dom"/>
</dbReference>